<dbReference type="InterPro" id="IPR022301">
    <property type="entry name" value="Integral_membrane_YjbE"/>
</dbReference>
<dbReference type="PANTHER" id="PTHR30238">
    <property type="entry name" value="MEMBRANE BOUND PREDICTED REDOX MODULATOR"/>
    <property type="match status" value="1"/>
</dbReference>
<accession>A0A5C8PTM0</accession>
<dbReference type="Pfam" id="PF03741">
    <property type="entry name" value="TerC"/>
    <property type="match status" value="1"/>
</dbReference>
<keyword evidence="5 7" id="KW-0472">Membrane</keyword>
<proteinExistence type="inferred from homology"/>
<dbReference type="GO" id="GO:0016020">
    <property type="term" value="C:membrane"/>
    <property type="evidence" value="ECO:0007669"/>
    <property type="project" value="UniProtKB-SubCell"/>
</dbReference>
<organism evidence="8 9">
    <name type="scientific">Vineibacter terrae</name>
    <dbReference type="NCBI Taxonomy" id="2586908"/>
    <lineage>
        <taxon>Bacteria</taxon>
        <taxon>Pseudomonadati</taxon>
        <taxon>Pseudomonadota</taxon>
        <taxon>Alphaproteobacteria</taxon>
        <taxon>Hyphomicrobiales</taxon>
        <taxon>Vineibacter</taxon>
    </lineage>
</organism>
<dbReference type="Proteomes" id="UP000321638">
    <property type="component" value="Unassembled WGS sequence"/>
</dbReference>
<evidence type="ECO:0000256" key="1">
    <source>
        <dbReference type="ARBA" id="ARBA00004141"/>
    </source>
</evidence>
<dbReference type="InterPro" id="IPR005496">
    <property type="entry name" value="Integral_membrane_TerC"/>
</dbReference>
<evidence type="ECO:0000313" key="8">
    <source>
        <dbReference type="EMBL" id="TXL81668.1"/>
    </source>
</evidence>
<keyword evidence="3 7" id="KW-0812">Transmembrane</keyword>
<dbReference type="AlphaFoldDB" id="A0A5C8PTM0"/>
<feature type="transmembrane region" description="Helical" evidence="7">
    <location>
        <begin position="151"/>
        <end position="167"/>
    </location>
</feature>
<sequence length="377" mass="40415">MAHRAPYRRRSLAGARDDCEGARDDSVQARQIAAARRVRCSRSLRPGKASVPSRQDTEDAAGRPDRHPHLLSLEIALESGFLSAAFFSSLFSIVLMDLVLAGDNALVIGLTARSLPRDKQRMAIVCGTLGAIVVRAVMAVLVVYILNVPGFMLAGGIALIWISRKLLKPEPAAGSVHAAQAPTVSLLGAVRTIVIADAVMGIDNVIAIGGAAHGSVVLVMLGLAISVPIMVWGSQLVIKLVDRYPSVILLGGAVLAWTAYSMIAREPHLQPWLAGHGATRPVLATLVFSLSLAPWYMARLPSGVRPLMKLLPALLVWMLTFEAAATIWSVQVDHLLATASGEYVVEGLRWIGWLPLAAAFLWLRERFPPHPGRTAQG</sequence>
<keyword evidence="4 7" id="KW-1133">Transmembrane helix</keyword>
<feature type="region of interest" description="Disordered" evidence="6">
    <location>
        <begin position="38"/>
        <end position="65"/>
    </location>
</feature>
<evidence type="ECO:0000256" key="3">
    <source>
        <dbReference type="ARBA" id="ARBA00022692"/>
    </source>
</evidence>
<reference evidence="8 9" key="1">
    <citation type="submission" date="2019-06" db="EMBL/GenBank/DDBJ databases">
        <title>New taxonomy in bacterial strain CC-CFT640, isolated from vineyard.</title>
        <authorList>
            <person name="Lin S.-Y."/>
            <person name="Tsai C.-F."/>
            <person name="Young C.-C."/>
        </authorList>
    </citation>
    <scope>NUCLEOTIDE SEQUENCE [LARGE SCALE GENOMIC DNA]</scope>
    <source>
        <strain evidence="8 9">CC-CFT640</strain>
    </source>
</reference>
<evidence type="ECO:0000256" key="7">
    <source>
        <dbReference type="SAM" id="Phobius"/>
    </source>
</evidence>
<feature type="transmembrane region" description="Helical" evidence="7">
    <location>
        <begin position="310"/>
        <end position="331"/>
    </location>
</feature>
<comment type="subcellular location">
    <subcellularLocation>
        <location evidence="1">Membrane</location>
        <topology evidence="1">Multi-pass membrane protein</topology>
    </subcellularLocation>
</comment>
<evidence type="ECO:0000256" key="5">
    <source>
        <dbReference type="ARBA" id="ARBA00023136"/>
    </source>
</evidence>
<feature type="transmembrane region" description="Helical" evidence="7">
    <location>
        <begin position="343"/>
        <end position="363"/>
    </location>
</feature>
<feature type="region of interest" description="Disordered" evidence="6">
    <location>
        <begin position="1"/>
        <end position="23"/>
    </location>
</feature>
<feature type="transmembrane region" description="Helical" evidence="7">
    <location>
        <begin position="206"/>
        <end position="232"/>
    </location>
</feature>
<dbReference type="EMBL" id="VDUZ01000003">
    <property type="protein sequence ID" value="TXL81668.1"/>
    <property type="molecule type" value="Genomic_DNA"/>
</dbReference>
<feature type="transmembrane region" description="Helical" evidence="7">
    <location>
        <begin position="278"/>
        <end position="298"/>
    </location>
</feature>
<keyword evidence="9" id="KW-1185">Reference proteome</keyword>
<feature type="compositionally biased region" description="Basic and acidic residues" evidence="6">
    <location>
        <begin position="55"/>
        <end position="65"/>
    </location>
</feature>
<feature type="compositionally biased region" description="Basic residues" evidence="6">
    <location>
        <begin position="1"/>
        <end position="11"/>
    </location>
</feature>
<feature type="transmembrane region" description="Helical" evidence="7">
    <location>
        <begin position="244"/>
        <end position="263"/>
    </location>
</feature>
<protein>
    <submittedName>
        <fullName evidence="8">TerC family protein</fullName>
    </submittedName>
</protein>
<name>A0A5C8PTM0_9HYPH</name>
<dbReference type="NCBIfam" id="TIGR03717">
    <property type="entry name" value="R_switched_YjbE"/>
    <property type="match status" value="1"/>
</dbReference>
<evidence type="ECO:0000256" key="4">
    <source>
        <dbReference type="ARBA" id="ARBA00022989"/>
    </source>
</evidence>
<dbReference type="OrthoDB" id="9807970at2"/>
<gene>
    <name evidence="8" type="ORF">FHP25_03825</name>
</gene>
<evidence type="ECO:0000313" key="9">
    <source>
        <dbReference type="Proteomes" id="UP000321638"/>
    </source>
</evidence>
<comment type="caution">
    <text evidence="8">The sequence shown here is derived from an EMBL/GenBank/DDBJ whole genome shotgun (WGS) entry which is preliminary data.</text>
</comment>
<dbReference type="PANTHER" id="PTHR30238:SF4">
    <property type="entry name" value="SLL1022 PROTEIN"/>
    <property type="match status" value="1"/>
</dbReference>
<evidence type="ECO:0000256" key="2">
    <source>
        <dbReference type="ARBA" id="ARBA00007511"/>
    </source>
</evidence>
<evidence type="ECO:0000256" key="6">
    <source>
        <dbReference type="SAM" id="MobiDB-lite"/>
    </source>
</evidence>
<comment type="similarity">
    <text evidence="2">Belongs to the TerC family.</text>
</comment>